<feature type="compositionally biased region" description="Polar residues" evidence="1">
    <location>
        <begin position="658"/>
        <end position="677"/>
    </location>
</feature>
<dbReference type="Proteomes" id="UP000800040">
    <property type="component" value="Unassembled WGS sequence"/>
</dbReference>
<feature type="compositionally biased region" description="Polar residues" evidence="1">
    <location>
        <begin position="592"/>
        <end position="602"/>
    </location>
</feature>
<proteinExistence type="predicted"/>
<organism evidence="4 5">
    <name type="scientific">Decorospora gaudefroyi</name>
    <dbReference type="NCBI Taxonomy" id="184978"/>
    <lineage>
        <taxon>Eukaryota</taxon>
        <taxon>Fungi</taxon>
        <taxon>Dikarya</taxon>
        <taxon>Ascomycota</taxon>
        <taxon>Pezizomycotina</taxon>
        <taxon>Dothideomycetes</taxon>
        <taxon>Pleosporomycetidae</taxon>
        <taxon>Pleosporales</taxon>
        <taxon>Pleosporineae</taxon>
        <taxon>Pleosporaceae</taxon>
        <taxon>Decorospora</taxon>
    </lineage>
</organism>
<feature type="region of interest" description="Disordered" evidence="1">
    <location>
        <begin position="621"/>
        <end position="693"/>
    </location>
</feature>
<dbReference type="Pfam" id="PF23394">
    <property type="entry name" value="DUF7102"/>
    <property type="match status" value="1"/>
</dbReference>
<evidence type="ECO:0000259" key="3">
    <source>
        <dbReference type="Pfam" id="PF23395"/>
    </source>
</evidence>
<feature type="domain" description="DUF7102" evidence="2">
    <location>
        <begin position="703"/>
        <end position="859"/>
    </location>
</feature>
<protein>
    <submittedName>
        <fullName evidence="4">Uncharacterized protein</fullName>
    </submittedName>
</protein>
<dbReference type="AlphaFoldDB" id="A0A6A5KQC1"/>
<dbReference type="InterPro" id="IPR057559">
    <property type="entry name" value="SAM_6"/>
</dbReference>
<feature type="compositionally biased region" description="Basic and acidic residues" evidence="1">
    <location>
        <begin position="549"/>
        <end position="562"/>
    </location>
</feature>
<evidence type="ECO:0000313" key="4">
    <source>
        <dbReference type="EMBL" id="KAF1839428.1"/>
    </source>
</evidence>
<dbReference type="InterPro" id="IPR055528">
    <property type="entry name" value="DUF7102"/>
</dbReference>
<accession>A0A6A5KQC1</accession>
<feature type="domain" description="SAM-like" evidence="3">
    <location>
        <begin position="872"/>
        <end position="959"/>
    </location>
</feature>
<name>A0A6A5KQC1_9PLEO</name>
<evidence type="ECO:0000256" key="1">
    <source>
        <dbReference type="SAM" id="MobiDB-lite"/>
    </source>
</evidence>
<sequence length="973" mass="109347">MELGPEPASQEEEPSVVEYARAQGICVNYTVEQLLVGDIDAIASDAFDRDLLDPSDAAITNATSELTKERLAVNRDTALFLKAVHSLQEVPEADKTTKNRREWMLSLKQELPLLKTDHELDLLNFGNPAMSDLKNLHIPSETVVEENDEGLEWPAKYLAYPAQLDAQIKAEKLAVSREVLVQLQNAIRDAYTPQDSEIIKAETLRPITPPLLPLSPPPTPYIPSSPANHLPLASSSSNSVAAEAQALQDEIMAADSLVRKHSDSSDSMLFDITHPPQFSPTLETGTMRILKRRAEDLKVEGPLTPPMFSTSPMKKLKSVSFADTLHEYIPSEPWNRDDVNDDGGDDQFLQNIKSLADKARRKVENEQLSGPDTITRVDVPEVDFSLPVAPWNEYSQRKGGKHRPGDTELQAQAKFLLRIKREELKSTTSWHGLSVPEREFHWSILTTKVSAIHLEEKLHGESEMNKIITEVTTGSCVTSSSLLWKREGLRILDDEEDEEEEELEPEEDEERRDMEALIRKRKLEMEEEAVEKHHRGTNSQQTVRAQIRPSRETRESHHRDEGAPPQQSQPKVRTKTFDHNRQKPQVPAARNDFSQEPRSTGTELMFGGYSATTALHKFMETRGKRTEPVTGGARKASNPSHAVEPNSHTLTVRESRSSSDQAETSAHNVQTQPQTTDGRQEHPIFHESPSTLPDIPKNLPPCSFIISSIFLQQRGMMKQIEQLYPQAQMVYRDYTIPHSAAKEAEILLSPSTGLIFTTIQQVKQRSLPGQPNRSPVKERMLALQLRHERLVVMVSEGLSRKLEELDSNRPEDPRDKEALRAFETFATQLDAEVLVKYVRGGEQALARSTVLEMVKYGLPHGSADIGDIKPVAEETSWEVFLRRVGLNPFAAQVIVAWLKQPFDVQVPCCSSPSFSSPRPQQSVSVSGLAGFLTMSEEERVRWFQASMGGSRILRRVSKLMDQEWVSAAHGFRM</sequence>
<dbReference type="EMBL" id="ML975245">
    <property type="protein sequence ID" value="KAF1839428.1"/>
    <property type="molecule type" value="Genomic_DNA"/>
</dbReference>
<evidence type="ECO:0000313" key="5">
    <source>
        <dbReference type="Proteomes" id="UP000800040"/>
    </source>
</evidence>
<gene>
    <name evidence="4" type="ORF">BDW02DRAFT_539597</name>
</gene>
<feature type="region of interest" description="Disordered" evidence="1">
    <location>
        <begin position="527"/>
        <end position="604"/>
    </location>
</feature>
<dbReference type="Pfam" id="PF23395">
    <property type="entry name" value="SAM_6"/>
    <property type="match status" value="1"/>
</dbReference>
<evidence type="ECO:0000259" key="2">
    <source>
        <dbReference type="Pfam" id="PF23394"/>
    </source>
</evidence>
<reference evidence="4" key="1">
    <citation type="submission" date="2020-01" db="EMBL/GenBank/DDBJ databases">
        <authorList>
            <consortium name="DOE Joint Genome Institute"/>
            <person name="Haridas S."/>
            <person name="Albert R."/>
            <person name="Binder M."/>
            <person name="Bloem J."/>
            <person name="Labutti K."/>
            <person name="Salamov A."/>
            <person name="Andreopoulos B."/>
            <person name="Baker S.E."/>
            <person name="Barry K."/>
            <person name="Bills G."/>
            <person name="Bluhm B.H."/>
            <person name="Cannon C."/>
            <person name="Castanera R."/>
            <person name="Culley D.E."/>
            <person name="Daum C."/>
            <person name="Ezra D."/>
            <person name="Gonzalez J.B."/>
            <person name="Henrissat B."/>
            <person name="Kuo A."/>
            <person name="Liang C."/>
            <person name="Lipzen A."/>
            <person name="Lutzoni F."/>
            <person name="Magnuson J."/>
            <person name="Mondo S."/>
            <person name="Nolan M."/>
            <person name="Ohm R."/>
            <person name="Pangilinan J."/>
            <person name="Park H.-J."/>
            <person name="Ramirez L."/>
            <person name="Alfaro M."/>
            <person name="Sun H."/>
            <person name="Tritt A."/>
            <person name="Yoshinaga Y."/>
            <person name="Zwiers L.-H."/>
            <person name="Turgeon B.G."/>
            <person name="Goodwin S.B."/>
            <person name="Spatafora J.W."/>
            <person name="Crous P.W."/>
            <person name="Grigoriev I.V."/>
        </authorList>
    </citation>
    <scope>NUCLEOTIDE SEQUENCE</scope>
    <source>
        <strain evidence="4">P77</strain>
    </source>
</reference>
<dbReference type="OrthoDB" id="3647246at2759"/>
<keyword evidence="5" id="KW-1185">Reference proteome</keyword>